<dbReference type="SUPFAM" id="SSF64288">
    <property type="entry name" value="Chorismate lyase-like"/>
    <property type="match status" value="1"/>
</dbReference>
<dbReference type="InterPro" id="IPR000524">
    <property type="entry name" value="Tscrpt_reg_HTH_GntR"/>
</dbReference>
<evidence type="ECO:0000256" key="1">
    <source>
        <dbReference type="ARBA" id="ARBA00023015"/>
    </source>
</evidence>
<dbReference type="Pfam" id="PF07702">
    <property type="entry name" value="UTRA"/>
    <property type="match status" value="1"/>
</dbReference>
<evidence type="ECO:0000313" key="6">
    <source>
        <dbReference type="Proteomes" id="UP001549320"/>
    </source>
</evidence>
<dbReference type="SMART" id="SM00345">
    <property type="entry name" value="HTH_GNTR"/>
    <property type="match status" value="1"/>
</dbReference>
<dbReference type="PANTHER" id="PTHR44846:SF1">
    <property type="entry name" value="MANNOSYL-D-GLYCERATE TRANSPORT_METABOLISM SYSTEM REPRESSOR MNGR-RELATED"/>
    <property type="match status" value="1"/>
</dbReference>
<evidence type="ECO:0000256" key="2">
    <source>
        <dbReference type="ARBA" id="ARBA00023125"/>
    </source>
</evidence>
<dbReference type="Gene3D" id="3.40.1410.10">
    <property type="entry name" value="Chorismate lyase-like"/>
    <property type="match status" value="1"/>
</dbReference>
<dbReference type="InterPro" id="IPR036388">
    <property type="entry name" value="WH-like_DNA-bd_sf"/>
</dbReference>
<organism evidence="5 6">
    <name type="scientific">Ottowia thiooxydans</name>
    <dbReference type="NCBI Taxonomy" id="219182"/>
    <lineage>
        <taxon>Bacteria</taxon>
        <taxon>Pseudomonadati</taxon>
        <taxon>Pseudomonadota</taxon>
        <taxon>Betaproteobacteria</taxon>
        <taxon>Burkholderiales</taxon>
        <taxon>Comamonadaceae</taxon>
        <taxon>Ottowia</taxon>
    </lineage>
</organism>
<protein>
    <submittedName>
        <fullName evidence="5">GntR family transcriptional regulator</fullName>
    </submittedName>
</protein>
<sequence length="247" mass="27797">MSPTLKYRKVEYTLAQRIQRGDYAQGLPGERALATEFSVARVTVRSALRALEDSGLIKRQQRRGTQATGGPDMAARRRLLREHVDKFLDRGRRDHRKVLYFGRVSASASVATSLQVPAGTVVTHVVRLRSDETAPLTYTETYLPVVIGHPLTRAELERKALVQILESSGTRIASAEQRFTCIPAPSGAARHLGIAEGSPVWKIHRVLFDPQGQPIQFLLGWYRADRFEIGMRLSLEEDATKVWFDYQ</sequence>
<dbReference type="InterPro" id="IPR036390">
    <property type="entry name" value="WH_DNA-bd_sf"/>
</dbReference>
<evidence type="ECO:0000256" key="3">
    <source>
        <dbReference type="ARBA" id="ARBA00023163"/>
    </source>
</evidence>
<dbReference type="SUPFAM" id="SSF46785">
    <property type="entry name" value="Winged helix' DNA-binding domain"/>
    <property type="match status" value="1"/>
</dbReference>
<keyword evidence="6" id="KW-1185">Reference proteome</keyword>
<keyword evidence="2" id="KW-0238">DNA-binding</keyword>
<gene>
    <name evidence="5" type="ORF">ABIE13_004955</name>
</gene>
<dbReference type="InterPro" id="IPR050679">
    <property type="entry name" value="Bact_HTH_transcr_reg"/>
</dbReference>
<dbReference type="PRINTS" id="PR00035">
    <property type="entry name" value="HTHGNTR"/>
</dbReference>
<name>A0ABV2QFK9_9BURK</name>
<feature type="domain" description="HTH gntR-type" evidence="4">
    <location>
        <begin position="4"/>
        <end position="70"/>
    </location>
</feature>
<reference evidence="5 6" key="1">
    <citation type="submission" date="2024-06" db="EMBL/GenBank/DDBJ databases">
        <title>Sorghum-associated microbial communities from plants grown in Nebraska, USA.</title>
        <authorList>
            <person name="Schachtman D."/>
        </authorList>
    </citation>
    <scope>NUCLEOTIDE SEQUENCE [LARGE SCALE GENOMIC DNA]</scope>
    <source>
        <strain evidence="5 6">2709</strain>
    </source>
</reference>
<keyword evidence="1" id="KW-0805">Transcription regulation</keyword>
<dbReference type="Pfam" id="PF00392">
    <property type="entry name" value="GntR"/>
    <property type="match status" value="1"/>
</dbReference>
<dbReference type="InterPro" id="IPR011663">
    <property type="entry name" value="UTRA"/>
</dbReference>
<proteinExistence type="predicted"/>
<evidence type="ECO:0000259" key="4">
    <source>
        <dbReference type="PROSITE" id="PS50949"/>
    </source>
</evidence>
<dbReference type="CDD" id="cd07377">
    <property type="entry name" value="WHTH_GntR"/>
    <property type="match status" value="1"/>
</dbReference>
<dbReference type="SMART" id="SM00866">
    <property type="entry name" value="UTRA"/>
    <property type="match status" value="1"/>
</dbReference>
<dbReference type="InterPro" id="IPR028978">
    <property type="entry name" value="Chorismate_lyase_/UTRA_dom_sf"/>
</dbReference>
<dbReference type="PROSITE" id="PS50949">
    <property type="entry name" value="HTH_GNTR"/>
    <property type="match status" value="1"/>
</dbReference>
<dbReference type="Proteomes" id="UP001549320">
    <property type="component" value="Unassembled WGS sequence"/>
</dbReference>
<dbReference type="PANTHER" id="PTHR44846">
    <property type="entry name" value="MANNOSYL-D-GLYCERATE TRANSPORT/METABOLISM SYSTEM REPRESSOR MNGR-RELATED"/>
    <property type="match status" value="1"/>
</dbReference>
<keyword evidence="3" id="KW-0804">Transcription</keyword>
<evidence type="ECO:0000313" key="5">
    <source>
        <dbReference type="EMBL" id="MET4579818.1"/>
    </source>
</evidence>
<accession>A0ABV2QFK9</accession>
<dbReference type="Gene3D" id="1.10.10.10">
    <property type="entry name" value="Winged helix-like DNA-binding domain superfamily/Winged helix DNA-binding domain"/>
    <property type="match status" value="1"/>
</dbReference>
<dbReference type="EMBL" id="JBEPSH010000012">
    <property type="protein sequence ID" value="MET4579818.1"/>
    <property type="molecule type" value="Genomic_DNA"/>
</dbReference>
<dbReference type="RefSeq" id="WP_354448279.1">
    <property type="nucleotide sequence ID" value="NZ_JBEPSH010000012.1"/>
</dbReference>
<comment type="caution">
    <text evidence="5">The sequence shown here is derived from an EMBL/GenBank/DDBJ whole genome shotgun (WGS) entry which is preliminary data.</text>
</comment>